<dbReference type="InParanoid" id="G3VSH1"/>
<dbReference type="AlphaFoldDB" id="G3VSH1"/>
<keyword evidence="3" id="KW-1185">Reference proteome</keyword>
<dbReference type="eggNOG" id="KOG0800">
    <property type="taxonomic scope" value="Eukaryota"/>
</dbReference>
<accession>G3VSH1</accession>
<dbReference type="Proteomes" id="UP000007648">
    <property type="component" value="Unassembled WGS sequence"/>
</dbReference>
<organism evidence="2 3">
    <name type="scientific">Sarcophilus harrisii</name>
    <name type="common">Tasmanian devil</name>
    <name type="synonym">Sarcophilus laniarius</name>
    <dbReference type="NCBI Taxonomy" id="9305"/>
    <lineage>
        <taxon>Eukaryota</taxon>
        <taxon>Metazoa</taxon>
        <taxon>Chordata</taxon>
        <taxon>Craniata</taxon>
        <taxon>Vertebrata</taxon>
        <taxon>Euteleostomi</taxon>
        <taxon>Mammalia</taxon>
        <taxon>Metatheria</taxon>
        <taxon>Dasyuromorphia</taxon>
        <taxon>Dasyuridae</taxon>
        <taxon>Sarcophilus</taxon>
    </lineage>
</organism>
<dbReference type="HOGENOM" id="CLU_025933_1_0_1"/>
<dbReference type="Ensembl" id="ENSSHAT00000006180.2">
    <property type="protein sequence ID" value="ENSSHAP00000006126.2"/>
    <property type="gene ID" value="ENSSHAG00000005331.2"/>
</dbReference>
<reference evidence="2" key="2">
    <citation type="submission" date="2025-08" db="UniProtKB">
        <authorList>
            <consortium name="Ensembl"/>
        </authorList>
    </citation>
    <scope>IDENTIFICATION</scope>
</reference>
<dbReference type="GeneTree" id="ENSGT00940000158530"/>
<dbReference type="STRING" id="9305.ENSSHAP00000006126"/>
<reference evidence="2" key="3">
    <citation type="submission" date="2025-09" db="UniProtKB">
        <authorList>
            <consortium name="Ensembl"/>
        </authorList>
    </citation>
    <scope>IDENTIFICATION</scope>
</reference>
<protein>
    <recommendedName>
        <fullName evidence="1">E3 ubiquitin-protein ligase RNF6/12 N-terminal domain-containing protein</fullName>
    </recommendedName>
</protein>
<evidence type="ECO:0000259" key="1">
    <source>
        <dbReference type="Pfam" id="PF25914"/>
    </source>
</evidence>
<sequence length="569" mass="66617">MKTKKKKKNLTKQWIMVQAAERLKKEEAYHQFVSGLSEDDYRLIRNKNLLGTPGEKTMEELQLLLDQAKENLAAQSNVCNLGTEEESSCTEIEENLSEESILQWINTFCRTGIAILNGQNRNQIWRALSQRSSDTREFQFRLKINTYDEFQNFGIPREVYTNMPYLNANICQNQQINRSQLSNSSVARRNRIKISNMNAEMLGVMRGSIREHPIEEPSSWMMARLRNGAREFRERFINCHSSARSIQFTTHVNAVILREAHEKNESTRFQRHRIRNNSPLSNLREKIEMLRLRPTQNNSSHLRLQRPIDIISRRKQINKKLKQCHQHHIIPNEQEIKGTPQFSYSSALSRILSTTTRSHPILRLNLRVKVLPEEEMAQGNISSRTRSSFQRLSGANRSNRGIFQLVISRSENNGSQICFRTTWLPLHGISEPEFRQPRVLQLLLQQVLSGLSTLNFSNETRTYLERQRDNQHLWDINSEVNHLNRIRAQRALNETLTWYTRENHARHNDDGDIRMELVAKVSNKGKERRINPFLHHLKKMFLSETSLLPALYSAPTLPALWFRFSLFLT</sequence>
<dbReference type="Pfam" id="PF25914">
    <property type="entry name" value="RNF6_N"/>
    <property type="match status" value="1"/>
</dbReference>
<reference evidence="2 3" key="1">
    <citation type="journal article" date="2011" name="Proc. Natl. Acad. Sci. U.S.A.">
        <title>Genetic diversity and population structure of the endangered marsupial Sarcophilus harrisii (Tasmanian devil).</title>
        <authorList>
            <person name="Miller W."/>
            <person name="Hayes V.M."/>
            <person name="Ratan A."/>
            <person name="Petersen D.C."/>
            <person name="Wittekindt N.E."/>
            <person name="Miller J."/>
            <person name="Walenz B."/>
            <person name="Knight J."/>
            <person name="Qi J."/>
            <person name="Zhao F."/>
            <person name="Wang Q."/>
            <person name="Bedoya-Reina O.C."/>
            <person name="Katiyar N."/>
            <person name="Tomsho L.P."/>
            <person name="Kasson L.M."/>
            <person name="Hardie R.A."/>
            <person name="Woodbridge P."/>
            <person name="Tindall E.A."/>
            <person name="Bertelsen M.F."/>
            <person name="Dixon D."/>
            <person name="Pyecroft S."/>
            <person name="Helgen K.M."/>
            <person name="Lesk A.M."/>
            <person name="Pringle T.H."/>
            <person name="Patterson N."/>
            <person name="Zhang Y."/>
            <person name="Kreiss A."/>
            <person name="Woods G.M."/>
            <person name="Jones M.E."/>
            <person name="Schuster S.C."/>
        </authorList>
    </citation>
    <scope>NUCLEOTIDE SEQUENCE [LARGE SCALE GENOMIC DNA]</scope>
</reference>
<evidence type="ECO:0000313" key="3">
    <source>
        <dbReference type="Proteomes" id="UP000007648"/>
    </source>
</evidence>
<name>G3VSH1_SARHA</name>
<evidence type="ECO:0000313" key="2">
    <source>
        <dbReference type="Ensembl" id="ENSSHAP00000006126.2"/>
    </source>
</evidence>
<proteinExistence type="predicted"/>
<dbReference type="InterPro" id="IPR058896">
    <property type="entry name" value="RNF6/12_N"/>
</dbReference>
<feature type="domain" description="E3 ubiquitin-protein ligase RNF6/12 N-terminal" evidence="1">
    <location>
        <begin position="17"/>
        <end position="72"/>
    </location>
</feature>